<protein>
    <submittedName>
        <fullName evidence="2">Alternative protein</fullName>
    </submittedName>
</protein>
<evidence type="ECO:0000313" key="1">
    <source>
        <dbReference type="Proteomes" id="UP000036681"/>
    </source>
</evidence>
<organism evidence="1 2">
    <name type="scientific">Ascaris lumbricoides</name>
    <name type="common">Giant roundworm</name>
    <dbReference type="NCBI Taxonomy" id="6252"/>
    <lineage>
        <taxon>Eukaryota</taxon>
        <taxon>Metazoa</taxon>
        <taxon>Ecdysozoa</taxon>
        <taxon>Nematoda</taxon>
        <taxon>Chromadorea</taxon>
        <taxon>Rhabditida</taxon>
        <taxon>Spirurina</taxon>
        <taxon>Ascaridomorpha</taxon>
        <taxon>Ascaridoidea</taxon>
        <taxon>Ascarididae</taxon>
        <taxon>Ascaris</taxon>
    </lineage>
</organism>
<evidence type="ECO:0000313" key="2">
    <source>
        <dbReference type="WBParaSite" id="ALUE_0001750201-mRNA-1"/>
    </source>
</evidence>
<dbReference type="AlphaFoldDB" id="A0A0M3IGP5"/>
<dbReference type="WBParaSite" id="ALUE_0001750201-mRNA-1">
    <property type="protein sequence ID" value="ALUE_0001750201-mRNA-1"/>
    <property type="gene ID" value="ALUE_0001750201"/>
</dbReference>
<keyword evidence="1" id="KW-1185">Reference proteome</keyword>
<reference evidence="2" key="1">
    <citation type="submission" date="2017-02" db="UniProtKB">
        <authorList>
            <consortium name="WormBaseParasite"/>
        </authorList>
    </citation>
    <scope>IDENTIFICATION</scope>
</reference>
<sequence>MMSCEMKRRCGRTLLPAGRSTHTASKTLRITKRSCGTEV</sequence>
<dbReference type="Proteomes" id="UP000036681">
    <property type="component" value="Unplaced"/>
</dbReference>
<name>A0A0M3IGP5_ASCLU</name>
<accession>A0A0M3IGP5</accession>
<proteinExistence type="predicted"/>